<dbReference type="InterPro" id="IPR007244">
    <property type="entry name" value="Naa35_N"/>
</dbReference>
<dbReference type="PANTHER" id="PTHR21373">
    <property type="entry name" value="GLUCOSE REPRESSIBLE PROTEIN MAK10"/>
    <property type="match status" value="1"/>
</dbReference>
<feature type="compositionally biased region" description="Polar residues" evidence="1">
    <location>
        <begin position="553"/>
        <end position="573"/>
    </location>
</feature>
<evidence type="ECO:0000256" key="2">
    <source>
        <dbReference type="SAM" id="SignalP"/>
    </source>
</evidence>
<gene>
    <name evidence="4" type="ORF">CVIRNUC_003812</name>
</gene>
<dbReference type="Proteomes" id="UP001314263">
    <property type="component" value="Unassembled WGS sequence"/>
</dbReference>
<dbReference type="PANTHER" id="PTHR21373:SF0">
    <property type="entry name" value="N-ALPHA-ACETYLTRANSFERASE 35, NATC AUXILIARY SUBUNIT"/>
    <property type="match status" value="1"/>
</dbReference>
<dbReference type="Pfam" id="PF25789">
    <property type="entry name" value="TPR_NAA35"/>
    <property type="match status" value="1"/>
</dbReference>
<dbReference type="EMBL" id="CAUYUE010000004">
    <property type="protein sequence ID" value="CAK0770889.1"/>
    <property type="molecule type" value="Genomic_DNA"/>
</dbReference>
<dbReference type="InterPro" id="IPR057982">
    <property type="entry name" value="TPR_NAA35"/>
</dbReference>
<proteinExistence type="predicted"/>
<evidence type="ECO:0000259" key="3">
    <source>
        <dbReference type="Pfam" id="PF25789"/>
    </source>
</evidence>
<keyword evidence="2" id="KW-0732">Signal</keyword>
<feature type="region of interest" description="Disordered" evidence="1">
    <location>
        <begin position="324"/>
        <end position="359"/>
    </location>
</feature>
<feature type="signal peptide" evidence="2">
    <location>
        <begin position="1"/>
        <end position="19"/>
    </location>
</feature>
<evidence type="ECO:0000313" key="4">
    <source>
        <dbReference type="EMBL" id="CAK0770889.1"/>
    </source>
</evidence>
<comment type="caution">
    <text evidence="4">The sequence shown here is derived from an EMBL/GenBank/DDBJ whole genome shotgun (WGS) entry which is preliminary data.</text>
</comment>
<organism evidence="4 5">
    <name type="scientific">Coccomyxa viridis</name>
    <dbReference type="NCBI Taxonomy" id="1274662"/>
    <lineage>
        <taxon>Eukaryota</taxon>
        <taxon>Viridiplantae</taxon>
        <taxon>Chlorophyta</taxon>
        <taxon>core chlorophytes</taxon>
        <taxon>Trebouxiophyceae</taxon>
        <taxon>Trebouxiophyceae incertae sedis</taxon>
        <taxon>Coccomyxaceae</taxon>
        <taxon>Coccomyxa</taxon>
    </lineage>
</organism>
<dbReference type="GO" id="GO:0031417">
    <property type="term" value="C:NatC complex"/>
    <property type="evidence" value="ECO:0007669"/>
    <property type="project" value="InterPro"/>
</dbReference>
<accession>A0AAV1I1M7</accession>
<evidence type="ECO:0000313" key="5">
    <source>
        <dbReference type="Proteomes" id="UP001314263"/>
    </source>
</evidence>
<protein>
    <recommendedName>
        <fullName evidence="3">NAA35-like TPR repeats domain-containing protein</fullName>
    </recommendedName>
</protein>
<feature type="compositionally biased region" description="Basic residues" evidence="1">
    <location>
        <begin position="341"/>
        <end position="353"/>
    </location>
</feature>
<feature type="domain" description="NAA35-like TPR repeats" evidence="3">
    <location>
        <begin position="115"/>
        <end position="605"/>
    </location>
</feature>
<keyword evidence="5" id="KW-1185">Reference proteome</keyword>
<feature type="region of interest" description="Disordered" evidence="1">
    <location>
        <begin position="515"/>
        <end position="586"/>
    </location>
</feature>
<evidence type="ECO:0000256" key="1">
    <source>
        <dbReference type="SAM" id="MobiDB-lite"/>
    </source>
</evidence>
<sequence length="614" mass="67933">MQPLLRLLGICCSQGSILAYVEPIPRCVTPVQALQRVQKSSKQDLQLARKQLHLAKAQLAELQQTSHPHPEAAPGFDPDVNRNLMAPVPSKPVELLSCARAWERLSKLLDELLLVCEASKVTSYAELKAFLYDFGARSCGAIARSALHMSLSGKGGHPRDLVGPWLPRRPMLQAALKLPAEALLSPETDLFIEQACLAVGGWCQDMCLNRARQRRRHRRAIEDWFHLSEHAISADGSPGFQDWLHSPASPWHWPPEQEEGQGPLMCWVEKECAHMLLQHLVLGFELELYAPEEFCMMFWYCDYLYGIVQQDAQRLLRFASANAVHSPSRPSSASGKPSASGKHRKADRQKKHVSSSGPADTDLLAAEVKHAQLHRQLCQSHMRLAAGLSRGGYLGSLPSLFNTEEERFQQRFAALSVLFRPEPLTYAQYRTSMDMTGKDATDILGIALEGFSQSRGILTSLALAAASKAPKKDTEGVSISAEELQGLDKMAAQNVIASKVLLNSMLQARQVKQQLPQHGVLQNGHASPDEDDRPKPCVPKAEQIRPELAPAVASNSTETANGMTSQQAPGNSTQRDEGSISAMNRSSKPFRMEWDFTQHAKYPVMRLRQAGKMT</sequence>
<feature type="chain" id="PRO_5043584029" description="NAA35-like TPR repeats domain-containing protein" evidence="2">
    <location>
        <begin position="20"/>
        <end position="614"/>
    </location>
</feature>
<feature type="compositionally biased region" description="Low complexity" evidence="1">
    <location>
        <begin position="326"/>
        <end position="340"/>
    </location>
</feature>
<name>A0AAV1I1M7_9CHLO</name>
<dbReference type="AlphaFoldDB" id="A0AAV1I1M7"/>
<reference evidence="4 5" key="1">
    <citation type="submission" date="2023-10" db="EMBL/GenBank/DDBJ databases">
        <authorList>
            <person name="Maclean D."/>
            <person name="Macfadyen A."/>
        </authorList>
    </citation>
    <scope>NUCLEOTIDE SEQUENCE [LARGE SCALE GENOMIC DNA]</scope>
</reference>